<evidence type="ECO:0000313" key="4">
    <source>
        <dbReference type="EMBL" id="RHW17072.1"/>
    </source>
</evidence>
<feature type="chain" id="PRO_5017440829" evidence="2">
    <location>
        <begin position="27"/>
        <end position="151"/>
    </location>
</feature>
<feature type="region of interest" description="Disordered" evidence="1">
    <location>
        <begin position="29"/>
        <end position="70"/>
    </location>
</feature>
<comment type="caution">
    <text evidence="4">The sequence shown here is derived from an EMBL/GenBank/DDBJ whole genome shotgun (WGS) entry which is preliminary data.</text>
</comment>
<feature type="signal peptide" evidence="2">
    <location>
        <begin position="1"/>
        <end position="26"/>
    </location>
</feature>
<dbReference type="PROSITE" id="PS00018">
    <property type="entry name" value="EF_HAND_1"/>
    <property type="match status" value="3"/>
</dbReference>
<feature type="compositionally biased region" description="Basic and acidic residues" evidence="1">
    <location>
        <begin position="58"/>
        <end position="70"/>
    </location>
</feature>
<dbReference type="InterPro" id="IPR011992">
    <property type="entry name" value="EF-hand-dom_pair"/>
</dbReference>
<dbReference type="InterPro" id="IPR018247">
    <property type="entry name" value="EF_Hand_1_Ca_BS"/>
</dbReference>
<feature type="domain" description="EF-hand" evidence="3">
    <location>
        <begin position="56"/>
        <end position="91"/>
    </location>
</feature>
<keyword evidence="5" id="KW-1185">Reference proteome</keyword>
<dbReference type="AlphaFoldDB" id="A0A396RPA9"/>
<evidence type="ECO:0000313" key="5">
    <source>
        <dbReference type="Proteomes" id="UP000266693"/>
    </source>
</evidence>
<dbReference type="RefSeq" id="WP_118864653.1">
    <property type="nucleotide sequence ID" value="NZ_QWLV01000006.1"/>
</dbReference>
<evidence type="ECO:0000259" key="3">
    <source>
        <dbReference type="PROSITE" id="PS50222"/>
    </source>
</evidence>
<keyword evidence="4" id="KW-0418">Kinase</keyword>
<dbReference type="Pfam" id="PF13202">
    <property type="entry name" value="EF-hand_5"/>
    <property type="match status" value="2"/>
</dbReference>
<keyword evidence="4" id="KW-0808">Transferase</keyword>
<dbReference type="SUPFAM" id="SSF47473">
    <property type="entry name" value="EF-hand"/>
    <property type="match status" value="1"/>
</dbReference>
<gene>
    <name evidence="4" type="ORF">D1610_13220</name>
</gene>
<reference evidence="4 5" key="1">
    <citation type="submission" date="2018-08" db="EMBL/GenBank/DDBJ databases">
        <title>The multiple taxonomic identification of Sphingomonas gilva.</title>
        <authorList>
            <person name="Zhu D."/>
            <person name="Zheng S."/>
        </authorList>
    </citation>
    <scope>NUCLEOTIDE SEQUENCE [LARGE SCALE GENOMIC DNA]</scope>
    <source>
        <strain evidence="4 5">ZDH117</strain>
    </source>
</reference>
<dbReference type="Gene3D" id="1.10.238.10">
    <property type="entry name" value="EF-hand"/>
    <property type="match status" value="1"/>
</dbReference>
<evidence type="ECO:0000256" key="2">
    <source>
        <dbReference type="SAM" id="SignalP"/>
    </source>
</evidence>
<proteinExistence type="predicted"/>
<dbReference type="Proteomes" id="UP000266693">
    <property type="component" value="Unassembled WGS sequence"/>
</dbReference>
<dbReference type="EMBL" id="QWLV01000006">
    <property type="protein sequence ID" value="RHW17072.1"/>
    <property type="molecule type" value="Genomic_DNA"/>
</dbReference>
<name>A0A396RPA9_9SPHN</name>
<protein>
    <submittedName>
        <fullName evidence="4">Histidine kinase</fullName>
    </submittedName>
</protein>
<keyword evidence="2" id="KW-0732">Signal</keyword>
<dbReference type="GO" id="GO:0005509">
    <property type="term" value="F:calcium ion binding"/>
    <property type="evidence" value="ECO:0007669"/>
    <property type="project" value="InterPro"/>
</dbReference>
<dbReference type="OrthoDB" id="7391686at2"/>
<organism evidence="4 5">
    <name type="scientific">Sphingomonas gilva</name>
    <dbReference type="NCBI Taxonomy" id="2305907"/>
    <lineage>
        <taxon>Bacteria</taxon>
        <taxon>Pseudomonadati</taxon>
        <taxon>Pseudomonadota</taxon>
        <taxon>Alphaproteobacteria</taxon>
        <taxon>Sphingomonadales</taxon>
        <taxon>Sphingomonadaceae</taxon>
        <taxon>Sphingomonas</taxon>
    </lineage>
</organism>
<dbReference type="InterPro" id="IPR002048">
    <property type="entry name" value="EF_hand_dom"/>
</dbReference>
<dbReference type="PROSITE" id="PS50222">
    <property type="entry name" value="EF_HAND_2"/>
    <property type="match status" value="1"/>
</dbReference>
<accession>A0A396RPA9</accession>
<feature type="region of interest" description="Disordered" evidence="1">
    <location>
        <begin position="131"/>
        <end position="151"/>
    </location>
</feature>
<evidence type="ECO:0000256" key="1">
    <source>
        <dbReference type="SAM" id="MobiDB-lite"/>
    </source>
</evidence>
<sequence length="151" mass="16650">MWRFLAGALSAMLLMGAGLVLWNSQAASEQAIPDPPPPPPAAATARPLPETVPAATAKTREERRFDRYDRDRNGAITREEYLRQRRKAYAKLDTNGDGRLGFEEWAIRTTTKFATADGDKSGAMSRTEFATTAVKRRAPARRDCPPVESDG</sequence>
<dbReference type="GO" id="GO:0016301">
    <property type="term" value="F:kinase activity"/>
    <property type="evidence" value="ECO:0007669"/>
    <property type="project" value="UniProtKB-KW"/>
</dbReference>